<dbReference type="Gene3D" id="3.30.565.10">
    <property type="entry name" value="Histidine kinase-like ATPase, C-terminal domain"/>
    <property type="match status" value="1"/>
</dbReference>
<dbReference type="PANTHER" id="PTHR43711">
    <property type="entry name" value="TWO-COMPONENT HISTIDINE KINASE"/>
    <property type="match status" value="1"/>
</dbReference>
<proteinExistence type="predicted"/>
<dbReference type="CDD" id="cd00082">
    <property type="entry name" value="HisKA"/>
    <property type="match status" value="1"/>
</dbReference>
<reference evidence="11" key="1">
    <citation type="submission" date="2018-06" db="EMBL/GenBank/DDBJ databases">
        <authorList>
            <person name="Zhirakovskaya E."/>
        </authorList>
    </citation>
    <scope>NUCLEOTIDE SEQUENCE</scope>
</reference>
<dbReference type="SMART" id="SM00388">
    <property type="entry name" value="HisKA"/>
    <property type="match status" value="1"/>
</dbReference>
<keyword evidence="7" id="KW-0175">Coiled coil</keyword>
<feature type="transmembrane region" description="Helical" evidence="9">
    <location>
        <begin position="61"/>
        <end position="79"/>
    </location>
</feature>
<dbReference type="CDD" id="cd00075">
    <property type="entry name" value="HATPase"/>
    <property type="match status" value="1"/>
</dbReference>
<evidence type="ECO:0000256" key="9">
    <source>
        <dbReference type="SAM" id="Phobius"/>
    </source>
</evidence>
<evidence type="ECO:0000259" key="10">
    <source>
        <dbReference type="PROSITE" id="PS50109"/>
    </source>
</evidence>
<dbReference type="InterPro" id="IPR003661">
    <property type="entry name" value="HisK_dim/P_dom"/>
</dbReference>
<dbReference type="Gene3D" id="1.10.287.130">
    <property type="match status" value="1"/>
</dbReference>
<feature type="transmembrane region" description="Helical" evidence="9">
    <location>
        <begin position="148"/>
        <end position="165"/>
    </location>
</feature>
<evidence type="ECO:0000256" key="2">
    <source>
        <dbReference type="ARBA" id="ARBA00012438"/>
    </source>
</evidence>
<feature type="region of interest" description="Disordered" evidence="8">
    <location>
        <begin position="1"/>
        <end position="23"/>
    </location>
</feature>
<feature type="transmembrane region" description="Helical" evidence="9">
    <location>
        <begin position="118"/>
        <end position="142"/>
    </location>
</feature>
<evidence type="ECO:0000256" key="5">
    <source>
        <dbReference type="ARBA" id="ARBA00022777"/>
    </source>
</evidence>
<dbReference type="Pfam" id="PF02518">
    <property type="entry name" value="HATPase_c"/>
    <property type="match status" value="1"/>
</dbReference>
<keyword evidence="6" id="KW-0902">Two-component regulatory system</keyword>
<dbReference type="SUPFAM" id="SSF47384">
    <property type="entry name" value="Homodimeric domain of signal transducing histidine kinase"/>
    <property type="match status" value="1"/>
</dbReference>
<name>A0A3B0TRS6_9ZZZZ</name>
<dbReference type="InterPro" id="IPR036890">
    <property type="entry name" value="HATPase_C_sf"/>
</dbReference>
<dbReference type="SMART" id="SM00387">
    <property type="entry name" value="HATPase_c"/>
    <property type="match status" value="1"/>
</dbReference>
<dbReference type="InterPro" id="IPR005467">
    <property type="entry name" value="His_kinase_dom"/>
</dbReference>
<gene>
    <name evidence="11" type="ORF">MNBD_ALPHA12-786</name>
</gene>
<dbReference type="PROSITE" id="PS50109">
    <property type="entry name" value="HIS_KIN"/>
    <property type="match status" value="1"/>
</dbReference>
<accession>A0A3B0TRS6</accession>
<dbReference type="EC" id="2.7.13.3" evidence="2"/>
<dbReference type="SUPFAM" id="SSF55874">
    <property type="entry name" value="ATPase domain of HSP90 chaperone/DNA topoisomerase II/histidine kinase"/>
    <property type="match status" value="1"/>
</dbReference>
<dbReference type="AlphaFoldDB" id="A0A3B0TRS6"/>
<dbReference type="InterPro" id="IPR036097">
    <property type="entry name" value="HisK_dim/P_sf"/>
</dbReference>
<keyword evidence="9" id="KW-1133">Transmembrane helix</keyword>
<keyword evidence="4" id="KW-0808">Transferase</keyword>
<dbReference type="Pfam" id="PF00512">
    <property type="entry name" value="HisKA"/>
    <property type="match status" value="1"/>
</dbReference>
<dbReference type="InterPro" id="IPR003594">
    <property type="entry name" value="HATPase_dom"/>
</dbReference>
<keyword evidence="3" id="KW-0597">Phosphoprotein</keyword>
<dbReference type="InterPro" id="IPR050736">
    <property type="entry name" value="Sensor_HK_Regulatory"/>
</dbReference>
<feature type="transmembrane region" description="Helical" evidence="9">
    <location>
        <begin position="85"/>
        <end position="106"/>
    </location>
</feature>
<evidence type="ECO:0000256" key="1">
    <source>
        <dbReference type="ARBA" id="ARBA00000085"/>
    </source>
</evidence>
<keyword evidence="5" id="KW-0418">Kinase</keyword>
<evidence type="ECO:0000256" key="4">
    <source>
        <dbReference type="ARBA" id="ARBA00022679"/>
    </source>
</evidence>
<feature type="transmembrane region" description="Helical" evidence="9">
    <location>
        <begin position="196"/>
        <end position="214"/>
    </location>
</feature>
<evidence type="ECO:0000256" key="8">
    <source>
        <dbReference type="SAM" id="MobiDB-lite"/>
    </source>
</evidence>
<dbReference type="PRINTS" id="PR00344">
    <property type="entry name" value="BCTRLSENSOR"/>
</dbReference>
<dbReference type="GO" id="GO:0000155">
    <property type="term" value="F:phosphorelay sensor kinase activity"/>
    <property type="evidence" value="ECO:0007669"/>
    <property type="project" value="InterPro"/>
</dbReference>
<comment type="catalytic activity">
    <reaction evidence="1">
        <text>ATP + protein L-histidine = ADP + protein N-phospho-L-histidine.</text>
        <dbReference type="EC" id="2.7.13.3"/>
    </reaction>
</comment>
<feature type="domain" description="Histidine kinase" evidence="10">
    <location>
        <begin position="266"/>
        <end position="487"/>
    </location>
</feature>
<dbReference type="InterPro" id="IPR004358">
    <property type="entry name" value="Sig_transdc_His_kin-like_C"/>
</dbReference>
<feature type="coiled-coil region" evidence="7">
    <location>
        <begin position="232"/>
        <end position="259"/>
    </location>
</feature>
<dbReference type="PANTHER" id="PTHR43711:SF26">
    <property type="entry name" value="SENSOR HISTIDINE KINASE RCSC"/>
    <property type="match status" value="1"/>
</dbReference>
<evidence type="ECO:0000256" key="6">
    <source>
        <dbReference type="ARBA" id="ARBA00023012"/>
    </source>
</evidence>
<protein>
    <recommendedName>
        <fullName evidence="2">histidine kinase</fullName>
        <ecNumber evidence="2">2.7.13.3</ecNumber>
    </recommendedName>
</protein>
<sequence>MPPDQATAKSFQLPPKKKTGRRNAQRAVFDARQRLTSSTGTRSSYDLELLGEYANSRISSVWALTVLVIVLGSFASFWIPPLAALLWTITVIAANFGVVLVCKRFVGADKNKFNPSRWTTSFVAVETVYGIAWAMLALFTLATGSSEVAMVIFANLLIGVAANALSSRTLPIATFVSTLPATLTVSINLISIGGSLYFSLAAVSVGAQIFFLFLSRQMQQSELASYAHQSEKDALILDLEETRQISDQARREAEQANIAKSRFLATMSHELRTPLNAIIGFSEVLKSELLGAHAIPQYKEYAGDIHTSGQHLLNLINELLDLSRIEAGKYDLNEEIISLADIADDCLRMMQIRAKSKGIDLEVNIDKELPRIWGDERSVRQVMLNLLTNAIKFTPQGGHIDLTITRSADGGQIISVKDNGPGIPEDEIKTVLSSFGQGSLAHKSAEQGAGLGLPIVQKIMDLHQGRFDLFSKLRFGTEAIATFPRARVMDALAPVIEKHNRLKIY</sequence>
<organism evidence="11">
    <name type="scientific">hydrothermal vent metagenome</name>
    <dbReference type="NCBI Taxonomy" id="652676"/>
    <lineage>
        <taxon>unclassified sequences</taxon>
        <taxon>metagenomes</taxon>
        <taxon>ecological metagenomes</taxon>
    </lineage>
</organism>
<evidence type="ECO:0000313" key="11">
    <source>
        <dbReference type="EMBL" id="VAW20648.1"/>
    </source>
</evidence>
<dbReference type="EMBL" id="UOEO01000144">
    <property type="protein sequence ID" value="VAW20648.1"/>
    <property type="molecule type" value="Genomic_DNA"/>
</dbReference>
<evidence type="ECO:0000256" key="7">
    <source>
        <dbReference type="SAM" id="Coils"/>
    </source>
</evidence>
<keyword evidence="9" id="KW-0812">Transmembrane</keyword>
<keyword evidence="9" id="KW-0472">Membrane</keyword>
<evidence type="ECO:0000256" key="3">
    <source>
        <dbReference type="ARBA" id="ARBA00022553"/>
    </source>
</evidence>